<dbReference type="GO" id="GO:0019005">
    <property type="term" value="C:SCF ubiquitin ligase complex"/>
    <property type="evidence" value="ECO:0007669"/>
    <property type="project" value="TreeGrafter"/>
</dbReference>
<sequence>MSTAQVLAPAGVHGAFSPPPRPWLSLYGVLLKPPPSYYLEDDGSLALIQRQFTDEMMTTIFSRLGPYAMGRAACVCRQWRYLAKSPKLWEAACRDALSPPAHRDIAADQLLKVLAHKFRCSWQRLFLEVPHVRFDGVYVARNTYIRVGAVELHRHSQTVFLACYYRYYRFFPNGQMLYRTSPHVLKAVVRSLARTPAALQAARANPAANRAAADDAQHVHSGRYCVADGRVRTVIVYPNARGTEVRARLALRSTSPGACNRLDVESLCTYDWETRTSSPFPTDPGADEDEAAYVGQGAERRAHTRGLATFMFVPWEEVMTSMVNLPVSKMDVMLTG</sequence>
<evidence type="ECO:0000313" key="4">
    <source>
        <dbReference type="Proteomes" id="UP000247498"/>
    </source>
</evidence>
<proteinExistence type="predicted"/>
<keyword evidence="1" id="KW-0833">Ubl conjugation pathway</keyword>
<name>A0A2V0NKB2_9CHLO</name>
<gene>
    <name evidence="3" type="ORF">Rsub_00130</name>
</gene>
<evidence type="ECO:0000259" key="2">
    <source>
        <dbReference type="SMART" id="SM00256"/>
    </source>
</evidence>
<dbReference type="InParanoid" id="A0A2V0NKB2"/>
<dbReference type="InterPro" id="IPR045464">
    <property type="entry name" value="Hrt3/FBXO9_C"/>
</dbReference>
<dbReference type="InterPro" id="IPR001810">
    <property type="entry name" value="F-box_dom"/>
</dbReference>
<reference evidence="3 4" key="1">
    <citation type="journal article" date="2018" name="Sci. Rep.">
        <title>Raphidocelis subcapitata (=Pseudokirchneriella subcapitata) provides an insight into genome evolution and environmental adaptations in the Sphaeropleales.</title>
        <authorList>
            <person name="Suzuki S."/>
            <person name="Yamaguchi H."/>
            <person name="Nakajima N."/>
            <person name="Kawachi M."/>
        </authorList>
    </citation>
    <scope>NUCLEOTIDE SEQUENCE [LARGE SCALE GENOMIC DNA]</scope>
    <source>
        <strain evidence="3 4">NIES-35</strain>
    </source>
</reference>
<feature type="domain" description="F-box" evidence="2">
    <location>
        <begin position="52"/>
        <end position="92"/>
    </location>
</feature>
<comment type="caution">
    <text evidence="3">The sequence shown here is derived from an EMBL/GenBank/DDBJ whole genome shotgun (WGS) entry which is preliminary data.</text>
</comment>
<protein>
    <recommendedName>
        <fullName evidence="2">F-box domain-containing protein</fullName>
    </recommendedName>
</protein>
<dbReference type="PANTHER" id="PTHR12874:SF9">
    <property type="entry name" value="F-BOX ONLY PROTEIN 48"/>
    <property type="match status" value="1"/>
</dbReference>
<dbReference type="SUPFAM" id="SSF81383">
    <property type="entry name" value="F-box domain"/>
    <property type="match status" value="1"/>
</dbReference>
<keyword evidence="4" id="KW-1185">Reference proteome</keyword>
<dbReference type="InterPro" id="IPR036047">
    <property type="entry name" value="F-box-like_dom_sf"/>
</dbReference>
<accession>A0A2V0NKB2</accession>
<dbReference type="EMBL" id="BDRX01000001">
    <property type="protein sequence ID" value="GBF87419.1"/>
    <property type="molecule type" value="Genomic_DNA"/>
</dbReference>
<dbReference type="Proteomes" id="UP000247498">
    <property type="component" value="Unassembled WGS sequence"/>
</dbReference>
<dbReference type="PANTHER" id="PTHR12874">
    <property type="entry name" value="F-BOX ONLY PROTEIN 48-RELATED"/>
    <property type="match status" value="1"/>
</dbReference>
<dbReference type="Pfam" id="PF19270">
    <property type="entry name" value="FBO_C"/>
    <property type="match status" value="1"/>
</dbReference>
<dbReference type="GO" id="GO:0031146">
    <property type="term" value="P:SCF-dependent proteasomal ubiquitin-dependent protein catabolic process"/>
    <property type="evidence" value="ECO:0007669"/>
    <property type="project" value="TreeGrafter"/>
</dbReference>
<evidence type="ECO:0000256" key="1">
    <source>
        <dbReference type="ARBA" id="ARBA00022786"/>
    </source>
</evidence>
<dbReference type="FunCoup" id="A0A2V0NKB2">
    <property type="interactions" value="146"/>
</dbReference>
<organism evidence="3 4">
    <name type="scientific">Raphidocelis subcapitata</name>
    <dbReference type="NCBI Taxonomy" id="307507"/>
    <lineage>
        <taxon>Eukaryota</taxon>
        <taxon>Viridiplantae</taxon>
        <taxon>Chlorophyta</taxon>
        <taxon>core chlorophytes</taxon>
        <taxon>Chlorophyceae</taxon>
        <taxon>CS clade</taxon>
        <taxon>Sphaeropleales</taxon>
        <taxon>Selenastraceae</taxon>
        <taxon>Raphidocelis</taxon>
    </lineage>
</organism>
<dbReference type="AlphaFoldDB" id="A0A2V0NKB2"/>
<dbReference type="Gene3D" id="1.20.1280.50">
    <property type="match status" value="1"/>
</dbReference>
<dbReference type="GO" id="GO:0005737">
    <property type="term" value="C:cytoplasm"/>
    <property type="evidence" value="ECO:0007669"/>
    <property type="project" value="TreeGrafter"/>
</dbReference>
<dbReference type="CDD" id="cd22151">
    <property type="entry name" value="F-box_AtGID2-like"/>
    <property type="match status" value="1"/>
</dbReference>
<dbReference type="SMART" id="SM00256">
    <property type="entry name" value="FBOX"/>
    <property type="match status" value="1"/>
</dbReference>
<dbReference type="Pfam" id="PF12937">
    <property type="entry name" value="F-box-like"/>
    <property type="match status" value="1"/>
</dbReference>
<dbReference type="OrthoDB" id="2117972at2759"/>
<evidence type="ECO:0000313" key="3">
    <source>
        <dbReference type="EMBL" id="GBF87419.1"/>
    </source>
</evidence>
<dbReference type="STRING" id="307507.A0A2V0NKB2"/>